<keyword evidence="1" id="KW-0472">Membrane</keyword>
<dbReference type="AlphaFoldDB" id="A0A1I0ZYU4"/>
<keyword evidence="1" id="KW-0812">Transmembrane</keyword>
<reference evidence="2 3" key="1">
    <citation type="submission" date="2016-10" db="EMBL/GenBank/DDBJ databases">
        <authorList>
            <person name="de Groot N.N."/>
        </authorList>
    </citation>
    <scope>NUCLEOTIDE SEQUENCE [LARGE SCALE GENOMIC DNA]</scope>
    <source>
        <strain evidence="2 3">DSM 12271</strain>
    </source>
</reference>
<dbReference type="Proteomes" id="UP000198619">
    <property type="component" value="Unassembled WGS sequence"/>
</dbReference>
<evidence type="ECO:0000313" key="3">
    <source>
        <dbReference type="Proteomes" id="UP000198619"/>
    </source>
</evidence>
<feature type="transmembrane region" description="Helical" evidence="1">
    <location>
        <begin position="126"/>
        <end position="147"/>
    </location>
</feature>
<dbReference type="RefSeq" id="WP_090042305.1">
    <property type="nucleotide sequence ID" value="NZ_FOKI01000025.1"/>
</dbReference>
<accession>A0A1I0ZYU4</accession>
<name>A0A1I0ZYU4_9CLOT</name>
<gene>
    <name evidence="2" type="ORF">SAMN04488528_102536</name>
</gene>
<evidence type="ECO:0000256" key="1">
    <source>
        <dbReference type="SAM" id="Phobius"/>
    </source>
</evidence>
<organism evidence="2 3">
    <name type="scientific">Clostridium frigidicarnis</name>
    <dbReference type="NCBI Taxonomy" id="84698"/>
    <lineage>
        <taxon>Bacteria</taxon>
        <taxon>Bacillati</taxon>
        <taxon>Bacillota</taxon>
        <taxon>Clostridia</taxon>
        <taxon>Eubacteriales</taxon>
        <taxon>Clostridiaceae</taxon>
        <taxon>Clostridium</taxon>
    </lineage>
</organism>
<dbReference type="EMBL" id="FOKI01000025">
    <property type="protein sequence ID" value="SFB29293.1"/>
    <property type="molecule type" value="Genomic_DNA"/>
</dbReference>
<evidence type="ECO:0000313" key="2">
    <source>
        <dbReference type="EMBL" id="SFB29293.1"/>
    </source>
</evidence>
<sequence>MDKGYKSLFWGLIIIIINIKFGNIYIFTGFIGYIFIYFGLKELSKYEPSFELGKKFTNLMLIVCIINPFLRYVNANLEQITPQNIWRFVVLNTLSIVHVIIYYYICKGVYIQAERREVDKIKKKAILTWNFKLYTSIASYISTAFWINLGEKISILQFVIYFFNFLANVQIIILVRNASRDIREA</sequence>
<feature type="transmembrane region" description="Helical" evidence="1">
    <location>
        <begin position="12"/>
        <end position="36"/>
    </location>
</feature>
<feature type="transmembrane region" description="Helical" evidence="1">
    <location>
        <begin position="153"/>
        <end position="175"/>
    </location>
</feature>
<proteinExistence type="predicted"/>
<protein>
    <submittedName>
        <fullName evidence="2">Uncharacterized protein</fullName>
    </submittedName>
</protein>
<keyword evidence="1" id="KW-1133">Transmembrane helix</keyword>
<keyword evidence="3" id="KW-1185">Reference proteome</keyword>
<feature type="transmembrane region" description="Helical" evidence="1">
    <location>
        <begin position="85"/>
        <end position="105"/>
    </location>
</feature>
<dbReference type="STRING" id="84698.SAMN04488528_102536"/>